<dbReference type="AlphaFoldDB" id="A0AAF0PQ37"/>
<keyword evidence="2" id="KW-1185">Reference proteome</keyword>
<organism evidence="1 2">
    <name type="scientific">Solanum verrucosum</name>
    <dbReference type="NCBI Taxonomy" id="315347"/>
    <lineage>
        <taxon>Eukaryota</taxon>
        <taxon>Viridiplantae</taxon>
        <taxon>Streptophyta</taxon>
        <taxon>Embryophyta</taxon>
        <taxon>Tracheophyta</taxon>
        <taxon>Spermatophyta</taxon>
        <taxon>Magnoliopsida</taxon>
        <taxon>eudicotyledons</taxon>
        <taxon>Gunneridae</taxon>
        <taxon>Pentapetalae</taxon>
        <taxon>asterids</taxon>
        <taxon>lamiids</taxon>
        <taxon>Solanales</taxon>
        <taxon>Solanaceae</taxon>
        <taxon>Solanoideae</taxon>
        <taxon>Solaneae</taxon>
        <taxon>Solanum</taxon>
    </lineage>
</organism>
<evidence type="ECO:0000313" key="2">
    <source>
        <dbReference type="Proteomes" id="UP001234989"/>
    </source>
</evidence>
<protein>
    <submittedName>
        <fullName evidence="1">Uncharacterized protein</fullName>
    </submittedName>
</protein>
<proteinExistence type="predicted"/>
<dbReference type="Proteomes" id="UP001234989">
    <property type="component" value="Chromosome 1"/>
</dbReference>
<dbReference type="EMBL" id="CP133612">
    <property type="protein sequence ID" value="WMV08566.1"/>
    <property type="molecule type" value="Genomic_DNA"/>
</dbReference>
<evidence type="ECO:0000313" key="1">
    <source>
        <dbReference type="EMBL" id="WMV08566.1"/>
    </source>
</evidence>
<name>A0AAF0PQ37_SOLVR</name>
<dbReference type="PANTHER" id="PTHR20889">
    <property type="entry name" value="PHOSPHATASE, ORPHAN 1, 2"/>
    <property type="match status" value="1"/>
</dbReference>
<sequence>MPWNTLMDRMMEELHVQGKTIVEVLKRVAIHPRIVPAIKSAYALGDCFSENNTNRGYVDEEGRLRILPYVDFQKFPHGCNLCPPNMCKGMIVERIQASM</sequence>
<dbReference type="InterPro" id="IPR016965">
    <property type="entry name" value="Pase_PHOSPHO-typ"/>
</dbReference>
<dbReference type="Pfam" id="PF06888">
    <property type="entry name" value="Put_Phosphatase"/>
    <property type="match status" value="1"/>
</dbReference>
<reference evidence="1" key="1">
    <citation type="submission" date="2023-08" db="EMBL/GenBank/DDBJ databases">
        <title>A de novo genome assembly of Solanum verrucosum Schlechtendal, a Mexican diploid species geographically isolated from the other diploid A-genome species in potato relatives.</title>
        <authorList>
            <person name="Hosaka K."/>
        </authorList>
    </citation>
    <scope>NUCLEOTIDE SEQUENCE</scope>
    <source>
        <tissue evidence="1">Young leaves</tissue>
    </source>
</reference>
<dbReference type="PANTHER" id="PTHR20889:SF12">
    <property type="entry name" value="LP01149P"/>
    <property type="match status" value="1"/>
</dbReference>
<accession>A0AAF0PQ37</accession>
<gene>
    <name evidence="1" type="ORF">MTR67_001951</name>
</gene>
<dbReference type="GO" id="GO:0016791">
    <property type="term" value="F:phosphatase activity"/>
    <property type="evidence" value="ECO:0007669"/>
    <property type="project" value="InterPro"/>
</dbReference>